<sequence length="60" mass="7176">MYNEEKFKFDIDNIRNDLAMEDMVITEQDITLLKRYANEEITMPEMINIIKNSAIGEKYE</sequence>
<gene>
    <name evidence="1" type="ORF">IAB70_05775</name>
</gene>
<evidence type="ECO:0008006" key="3">
    <source>
        <dbReference type="Google" id="ProtNLM"/>
    </source>
</evidence>
<accession>A0A9D1M1H8</accession>
<reference evidence="1" key="2">
    <citation type="journal article" date="2021" name="PeerJ">
        <title>Extensive microbial diversity within the chicken gut microbiome revealed by metagenomics and culture.</title>
        <authorList>
            <person name="Gilroy R."/>
            <person name="Ravi A."/>
            <person name="Getino M."/>
            <person name="Pursley I."/>
            <person name="Horton D.L."/>
            <person name="Alikhan N.F."/>
            <person name="Baker D."/>
            <person name="Gharbi K."/>
            <person name="Hall N."/>
            <person name="Watson M."/>
            <person name="Adriaenssens E.M."/>
            <person name="Foster-Nyarko E."/>
            <person name="Jarju S."/>
            <person name="Secka A."/>
            <person name="Antonio M."/>
            <person name="Oren A."/>
            <person name="Chaudhuri R.R."/>
            <person name="La Ragione R."/>
            <person name="Hildebrand F."/>
            <person name="Pallen M.J."/>
        </authorList>
    </citation>
    <scope>NUCLEOTIDE SEQUENCE</scope>
    <source>
        <strain evidence="1">CHK195-15760</strain>
    </source>
</reference>
<name>A0A9D1M1H8_9FIRM</name>
<organism evidence="1 2">
    <name type="scientific">Candidatus Merdicola faecigallinarum</name>
    <dbReference type="NCBI Taxonomy" id="2840862"/>
    <lineage>
        <taxon>Bacteria</taxon>
        <taxon>Bacillati</taxon>
        <taxon>Bacillota</taxon>
        <taxon>Clostridia</taxon>
        <taxon>Candidatus Merdicola</taxon>
    </lineage>
</organism>
<dbReference type="EMBL" id="DVNH01000044">
    <property type="protein sequence ID" value="HIU52105.1"/>
    <property type="molecule type" value="Genomic_DNA"/>
</dbReference>
<protein>
    <recommendedName>
        <fullName evidence="3">Antitoxin VbhA domain-containing protein</fullName>
    </recommendedName>
</protein>
<comment type="caution">
    <text evidence="1">The sequence shown here is derived from an EMBL/GenBank/DDBJ whole genome shotgun (WGS) entry which is preliminary data.</text>
</comment>
<reference evidence="1" key="1">
    <citation type="submission" date="2020-10" db="EMBL/GenBank/DDBJ databases">
        <authorList>
            <person name="Gilroy R."/>
        </authorList>
    </citation>
    <scope>NUCLEOTIDE SEQUENCE</scope>
    <source>
        <strain evidence="1">CHK195-15760</strain>
    </source>
</reference>
<evidence type="ECO:0000313" key="1">
    <source>
        <dbReference type="EMBL" id="HIU52105.1"/>
    </source>
</evidence>
<dbReference type="Proteomes" id="UP000824093">
    <property type="component" value="Unassembled WGS sequence"/>
</dbReference>
<dbReference type="AlphaFoldDB" id="A0A9D1M1H8"/>
<proteinExistence type="predicted"/>
<evidence type="ECO:0000313" key="2">
    <source>
        <dbReference type="Proteomes" id="UP000824093"/>
    </source>
</evidence>